<gene>
    <name evidence="2" type="ORF">QJ043_00750</name>
</gene>
<dbReference type="Proteomes" id="UP001431693">
    <property type="component" value="Unassembled WGS sequence"/>
</dbReference>
<feature type="domain" description="Transposase IS200-like" evidence="1">
    <location>
        <begin position="12"/>
        <end position="123"/>
    </location>
</feature>
<dbReference type="PANTHER" id="PTHR34322:SF2">
    <property type="entry name" value="TRANSPOSASE IS200-LIKE DOMAIN-CONTAINING PROTEIN"/>
    <property type="match status" value="1"/>
</dbReference>
<reference evidence="2" key="1">
    <citation type="submission" date="2023-05" db="EMBL/GenBank/DDBJ databases">
        <title>[olsenella] sp. nov., isolated from a pig farm feces dump.</title>
        <authorList>
            <person name="Chang Y.-H."/>
        </authorList>
    </citation>
    <scope>NUCLEOTIDE SEQUENCE</scope>
    <source>
        <strain evidence="2">YH-ols2217</strain>
    </source>
</reference>
<dbReference type="RefSeq" id="WP_283712260.1">
    <property type="nucleotide sequence ID" value="NZ_JASJEW010000001.1"/>
</dbReference>
<dbReference type="Gene3D" id="3.30.70.1290">
    <property type="entry name" value="Transposase IS200-like"/>
    <property type="match status" value="1"/>
</dbReference>
<evidence type="ECO:0000259" key="1">
    <source>
        <dbReference type="SMART" id="SM01321"/>
    </source>
</evidence>
<dbReference type="Pfam" id="PF01797">
    <property type="entry name" value="Y1_Tnp"/>
    <property type="match status" value="1"/>
</dbReference>
<proteinExistence type="predicted"/>
<dbReference type="InterPro" id="IPR002686">
    <property type="entry name" value="Transposase_17"/>
</dbReference>
<dbReference type="EMBL" id="JASJEX010000001">
    <property type="protein sequence ID" value="MDJ1128616.1"/>
    <property type="molecule type" value="Genomic_DNA"/>
</dbReference>
<evidence type="ECO:0000313" key="2">
    <source>
        <dbReference type="EMBL" id="MDJ1128616.1"/>
    </source>
</evidence>
<organism evidence="2 3">
    <name type="scientific">Kribbibacterium absianum</name>
    <dbReference type="NCBI Taxonomy" id="3044210"/>
    <lineage>
        <taxon>Bacteria</taxon>
        <taxon>Bacillati</taxon>
        <taxon>Actinomycetota</taxon>
        <taxon>Coriobacteriia</taxon>
        <taxon>Coriobacteriales</taxon>
        <taxon>Kribbibacteriaceae</taxon>
        <taxon>Kribbibacterium</taxon>
    </lineage>
</organism>
<keyword evidence="3" id="KW-1185">Reference proteome</keyword>
<name>A0ABT6ZHT2_9ACTN</name>
<dbReference type="PANTHER" id="PTHR34322">
    <property type="entry name" value="TRANSPOSASE, Y1_TNP DOMAIN-CONTAINING"/>
    <property type="match status" value="1"/>
</dbReference>
<accession>A0ABT6ZHT2</accession>
<sequence>MRIRTDTANDPAFLHIMTRGVGKHILFEKDDDRARYLDFVHGAMAKRDCSILCWALMDNHSHWVVTGPRTNISRAMQWADSTYAFEFNQRYERSGHLFQGPFKRVELTSDEQLLATVVYVHRNPLAGGLTDGLSYRWSSFDEYLNGGFICDTRPILEMAGSLENFLAMHWRDETDPSCLKLEGSLRQAPLAEVLERARLALFPLEPLQVMGLPRVERAAALQSLAEAGLSCRQIGLVTGVSKSLSAELLREAA</sequence>
<evidence type="ECO:0000313" key="3">
    <source>
        <dbReference type="Proteomes" id="UP001431693"/>
    </source>
</evidence>
<protein>
    <submittedName>
        <fullName evidence="2">Transposase</fullName>
    </submittedName>
</protein>
<dbReference type="SUPFAM" id="SSF143422">
    <property type="entry name" value="Transposase IS200-like"/>
    <property type="match status" value="1"/>
</dbReference>
<dbReference type="InterPro" id="IPR036515">
    <property type="entry name" value="Transposase_17_sf"/>
</dbReference>
<dbReference type="SMART" id="SM01321">
    <property type="entry name" value="Y1_Tnp"/>
    <property type="match status" value="1"/>
</dbReference>
<comment type="caution">
    <text evidence="2">The sequence shown here is derived from an EMBL/GenBank/DDBJ whole genome shotgun (WGS) entry which is preliminary data.</text>
</comment>